<evidence type="ECO:0000313" key="3">
    <source>
        <dbReference type="EMBL" id="CAB5671106.1"/>
    </source>
</evidence>
<dbReference type="RefSeq" id="WP_094962505.1">
    <property type="nucleotide sequence ID" value="NZ_AP022372.1"/>
</dbReference>
<dbReference type="Proteomes" id="UP000216001">
    <property type="component" value="Unassembled WGS sequence"/>
</dbReference>
<dbReference type="Pfam" id="PF00419">
    <property type="entry name" value="Fimbrial"/>
    <property type="match status" value="1"/>
</dbReference>
<sequence length="207" mass="22528">MSSKIYRWLRSKYMVISLCLATVLPAIADNNNLFRPTDGWEVDGQHGVIHVSGSLTENPCELAMKSSNQSVSLGNLSFSDLNSSEQVMQPIPFQIELLNCLQVQTELQNFQTGKTVWSSTQPAVKIKFLAASEPEHSNIIRVNGAYGFGLQVANSAGEILPIGKESNPTLIASGQNSLIYYVSAIRTSGPLIPGAFSALIAFEMLYD</sequence>
<dbReference type="AlphaFoldDB" id="A0A264VP52"/>
<dbReference type="PANTHER" id="PTHR33420">
    <property type="entry name" value="FIMBRIAL SUBUNIT ELFA-RELATED"/>
    <property type="match status" value="1"/>
</dbReference>
<reference evidence="3" key="2">
    <citation type="submission" date="2020-05" db="EMBL/GenBank/DDBJ databases">
        <authorList>
            <person name="Delgado-Blas J."/>
        </authorList>
    </citation>
    <scope>NUCLEOTIDE SEQUENCE</scope>
    <source>
        <strain evidence="3">BB1453</strain>
    </source>
</reference>
<feature type="domain" description="Fimbrial-type adhesion" evidence="2">
    <location>
        <begin position="49"/>
        <end position="206"/>
    </location>
</feature>
<evidence type="ECO:0000256" key="1">
    <source>
        <dbReference type="SAM" id="SignalP"/>
    </source>
</evidence>
<evidence type="ECO:0000259" key="2">
    <source>
        <dbReference type="Pfam" id="PF00419"/>
    </source>
</evidence>
<proteinExistence type="predicted"/>
<organism evidence="4 5">
    <name type="scientific">Providencia rettgeri</name>
    <dbReference type="NCBI Taxonomy" id="587"/>
    <lineage>
        <taxon>Bacteria</taxon>
        <taxon>Pseudomonadati</taxon>
        <taxon>Pseudomonadota</taxon>
        <taxon>Gammaproteobacteria</taxon>
        <taxon>Enterobacterales</taxon>
        <taxon>Morganellaceae</taxon>
        <taxon>Providencia</taxon>
    </lineage>
</organism>
<dbReference type="SUPFAM" id="SSF49401">
    <property type="entry name" value="Bacterial adhesins"/>
    <property type="match status" value="1"/>
</dbReference>
<evidence type="ECO:0000313" key="5">
    <source>
        <dbReference type="Proteomes" id="UP000216001"/>
    </source>
</evidence>
<accession>A0A264VP52</accession>
<feature type="signal peptide" evidence="1">
    <location>
        <begin position="1"/>
        <end position="28"/>
    </location>
</feature>
<name>A0A264VP52_PRORE</name>
<dbReference type="InterPro" id="IPR050263">
    <property type="entry name" value="Bact_Fimbrial_Adh_Pro"/>
</dbReference>
<comment type="caution">
    <text evidence="4">The sequence shown here is derived from an EMBL/GenBank/DDBJ whole genome shotgun (WGS) entry which is preliminary data.</text>
</comment>
<dbReference type="Gene3D" id="2.60.40.1090">
    <property type="entry name" value="Fimbrial-type adhesion domain"/>
    <property type="match status" value="1"/>
</dbReference>
<dbReference type="EMBL" id="CAHPSF010000001">
    <property type="protein sequence ID" value="CAB5671106.1"/>
    <property type="molecule type" value="Genomic_DNA"/>
</dbReference>
<dbReference type="GO" id="GO:0043709">
    <property type="term" value="P:cell adhesion involved in single-species biofilm formation"/>
    <property type="evidence" value="ECO:0007669"/>
    <property type="project" value="TreeGrafter"/>
</dbReference>
<dbReference type="Proteomes" id="UP000834611">
    <property type="component" value="Unassembled WGS sequence"/>
</dbReference>
<protein>
    <submittedName>
        <fullName evidence="4">MrfX protein</fullName>
    </submittedName>
    <submittedName>
        <fullName evidence="3">Pap fimbrial major pilin protein</fullName>
    </submittedName>
</protein>
<dbReference type="GO" id="GO:0009289">
    <property type="term" value="C:pilus"/>
    <property type="evidence" value="ECO:0007669"/>
    <property type="project" value="InterPro"/>
</dbReference>
<gene>
    <name evidence="3" type="primary">papA_1</name>
    <name evidence="4" type="ORF">CHI95_18450</name>
    <name evidence="3" type="ORF">GHA_00764</name>
</gene>
<dbReference type="PANTHER" id="PTHR33420:SF25">
    <property type="entry name" value="PROTEIN FIMF"/>
    <property type="match status" value="1"/>
</dbReference>
<evidence type="ECO:0000313" key="4">
    <source>
        <dbReference type="EMBL" id="OZS73104.1"/>
    </source>
</evidence>
<dbReference type="InterPro" id="IPR036937">
    <property type="entry name" value="Adhesion_dom_fimbrial_sf"/>
</dbReference>
<keyword evidence="1" id="KW-0732">Signal</keyword>
<feature type="chain" id="PRO_5041060332" evidence="1">
    <location>
        <begin position="29"/>
        <end position="207"/>
    </location>
</feature>
<reference evidence="4 5" key="1">
    <citation type="submission" date="2017-07" db="EMBL/GenBank/DDBJ databases">
        <title>blaIMP-27 on transferable plasmids in Proteus mirabilis and Providencia rettgeri.</title>
        <authorList>
            <person name="Potter R."/>
        </authorList>
    </citation>
    <scope>NUCLEOTIDE SEQUENCE [LARGE SCALE GENOMIC DNA]</scope>
    <source>
        <strain evidence="4 5">PR1</strain>
    </source>
</reference>
<dbReference type="InterPro" id="IPR000259">
    <property type="entry name" value="Adhesion_dom_fimbrial"/>
</dbReference>
<dbReference type="EMBL" id="NOWC01000026">
    <property type="protein sequence ID" value="OZS73104.1"/>
    <property type="molecule type" value="Genomic_DNA"/>
</dbReference>
<dbReference type="InterPro" id="IPR008966">
    <property type="entry name" value="Adhesion_dom_sf"/>
</dbReference>